<keyword evidence="2" id="KW-1185">Reference proteome</keyword>
<organism evidence="1 2">
    <name type="scientific">Frondihabitans sucicola</name>
    <dbReference type="NCBI Taxonomy" id="1268041"/>
    <lineage>
        <taxon>Bacteria</taxon>
        <taxon>Bacillati</taxon>
        <taxon>Actinomycetota</taxon>
        <taxon>Actinomycetes</taxon>
        <taxon>Micrococcales</taxon>
        <taxon>Microbacteriaceae</taxon>
        <taxon>Frondihabitans</taxon>
    </lineage>
</organism>
<evidence type="ECO:0008006" key="3">
    <source>
        <dbReference type="Google" id="ProtNLM"/>
    </source>
</evidence>
<protein>
    <recommendedName>
        <fullName evidence="3">Type II toxin-antitoxin system ParD family antitoxin</fullName>
    </recommendedName>
</protein>
<dbReference type="EMBL" id="AP027732">
    <property type="protein sequence ID" value="BDZ50058.1"/>
    <property type="molecule type" value="Genomic_DNA"/>
</dbReference>
<reference evidence="2" key="1">
    <citation type="journal article" date="2019" name="Int. J. Syst. Evol. Microbiol.">
        <title>The Global Catalogue of Microorganisms (GCM) 10K type strain sequencing project: providing services to taxonomists for standard genome sequencing and annotation.</title>
        <authorList>
            <consortium name="The Broad Institute Genomics Platform"/>
            <consortium name="The Broad Institute Genome Sequencing Center for Infectious Disease"/>
            <person name="Wu L."/>
            <person name="Ma J."/>
        </authorList>
    </citation>
    <scope>NUCLEOTIDE SEQUENCE [LARGE SCALE GENOMIC DNA]</scope>
    <source>
        <strain evidence="2">NBRC 108728</strain>
    </source>
</reference>
<proteinExistence type="predicted"/>
<dbReference type="RefSeq" id="WP_286343175.1">
    <property type="nucleotide sequence ID" value="NZ_AP027732.1"/>
</dbReference>
<evidence type="ECO:0000313" key="1">
    <source>
        <dbReference type="EMBL" id="BDZ50058.1"/>
    </source>
</evidence>
<evidence type="ECO:0000313" key="2">
    <source>
        <dbReference type="Proteomes" id="UP001321486"/>
    </source>
</evidence>
<dbReference type="Proteomes" id="UP001321486">
    <property type="component" value="Chromosome"/>
</dbReference>
<gene>
    <name evidence="1" type="ORF">GCM10025867_22990</name>
</gene>
<name>A0ABN6Y229_9MICO</name>
<accession>A0ABN6Y229</accession>
<sequence>MSTVTHRWTKSAVLARLAASDAIDHDTAATPRERAERRIDLLRVAGAVEDGRLDADSAEAEFRHIRELLQSRTAA</sequence>